<evidence type="ECO:0000313" key="3">
    <source>
        <dbReference type="EMBL" id="RPD59929.1"/>
    </source>
</evidence>
<dbReference type="PANTHER" id="PTHR19303:SF74">
    <property type="entry name" value="POGO TRANSPOSABLE ELEMENT WITH KRAB DOMAIN"/>
    <property type="match status" value="1"/>
</dbReference>
<dbReference type="InterPro" id="IPR004875">
    <property type="entry name" value="DDE_SF_endonuclease_dom"/>
</dbReference>
<feature type="non-terminal residue" evidence="3">
    <location>
        <position position="342"/>
    </location>
</feature>
<proteinExistence type="predicted"/>
<dbReference type="Pfam" id="PF03184">
    <property type="entry name" value="DDE_1"/>
    <property type="match status" value="1"/>
</dbReference>
<dbReference type="InterPro" id="IPR036397">
    <property type="entry name" value="RNaseH_sf"/>
</dbReference>
<dbReference type="Pfam" id="PF03221">
    <property type="entry name" value="HTH_Tnp_Tc5"/>
    <property type="match status" value="1"/>
</dbReference>
<reference evidence="3" key="1">
    <citation type="journal article" date="2018" name="Genome Biol. Evol.">
        <title>Genomics and development of Lentinus tigrinus, a white-rot wood-decaying mushroom with dimorphic fruiting bodies.</title>
        <authorList>
            <person name="Wu B."/>
            <person name="Xu Z."/>
            <person name="Knudson A."/>
            <person name="Carlson A."/>
            <person name="Chen N."/>
            <person name="Kovaka S."/>
            <person name="LaButti K."/>
            <person name="Lipzen A."/>
            <person name="Pennachio C."/>
            <person name="Riley R."/>
            <person name="Schakwitz W."/>
            <person name="Umezawa K."/>
            <person name="Ohm R.A."/>
            <person name="Grigoriev I.V."/>
            <person name="Nagy L.G."/>
            <person name="Gibbons J."/>
            <person name="Hibbett D."/>
        </authorList>
    </citation>
    <scope>NUCLEOTIDE SEQUENCE [LARGE SCALE GENOMIC DNA]</scope>
    <source>
        <strain evidence="3">ALCF2SS1-6</strain>
    </source>
</reference>
<dbReference type="PANTHER" id="PTHR19303">
    <property type="entry name" value="TRANSPOSON"/>
    <property type="match status" value="1"/>
</dbReference>
<dbReference type="SMART" id="SM00674">
    <property type="entry name" value="CENPB"/>
    <property type="match status" value="1"/>
</dbReference>
<accession>A0A5C2S9U2</accession>
<evidence type="ECO:0000256" key="1">
    <source>
        <dbReference type="ARBA" id="ARBA00023125"/>
    </source>
</evidence>
<dbReference type="InterPro" id="IPR050863">
    <property type="entry name" value="CenT-Element_Derived"/>
</dbReference>
<evidence type="ECO:0000259" key="2">
    <source>
        <dbReference type="PROSITE" id="PS51253"/>
    </source>
</evidence>
<protein>
    <submittedName>
        <fullName evidence="3">DDE-domain-containing protein</fullName>
    </submittedName>
</protein>
<dbReference type="AlphaFoldDB" id="A0A5C2S9U2"/>
<name>A0A5C2S9U2_9APHY</name>
<keyword evidence="4" id="KW-1185">Reference proteome</keyword>
<evidence type="ECO:0000313" key="4">
    <source>
        <dbReference type="Proteomes" id="UP000313359"/>
    </source>
</evidence>
<dbReference type="InterPro" id="IPR006600">
    <property type="entry name" value="HTH_CenpB_DNA-bd_dom"/>
</dbReference>
<gene>
    <name evidence="3" type="ORF">L227DRAFT_469445</name>
</gene>
<dbReference type="Proteomes" id="UP000313359">
    <property type="component" value="Unassembled WGS sequence"/>
</dbReference>
<sequence>FNVSYDTLLRRYKGVTKPRNLAHESQQILTHAQERALVDWLVHLSQIGRPLNKRTVRQKVKRISARHRTPSRKWLSRFLARHKELKLGKPSGLDPKRAQAFNEATVEHHFELLRQVMEEHNIPWAHVYNMDEKGIQRGRRNGEQEKYILHRSERPMYKLRSANLELVMVIECVRADGESLKPAFIFPGKGFHKEWFDVDPDILVCMSPNGWTDDELCAEWFEHSFIPQANAQRISDAPILLIYDGHNSHSTPRLVELALEHGIHLFCLPPHTPHKLQPLDVGVFAQLSGAWKKRCDDIVRETDHEMPKADIVREYMSVREVSVTPELVRAAFRASGLNPLNP</sequence>
<feature type="non-terminal residue" evidence="3">
    <location>
        <position position="1"/>
    </location>
</feature>
<dbReference type="Gene3D" id="3.30.420.10">
    <property type="entry name" value="Ribonuclease H-like superfamily/Ribonuclease H"/>
    <property type="match status" value="1"/>
</dbReference>
<feature type="domain" description="HTH CENPB-type" evidence="2">
    <location>
        <begin position="21"/>
        <end position="88"/>
    </location>
</feature>
<dbReference type="GO" id="GO:0003677">
    <property type="term" value="F:DNA binding"/>
    <property type="evidence" value="ECO:0007669"/>
    <property type="project" value="UniProtKB-KW"/>
</dbReference>
<dbReference type="GO" id="GO:0005634">
    <property type="term" value="C:nucleus"/>
    <property type="evidence" value="ECO:0007669"/>
    <property type="project" value="TreeGrafter"/>
</dbReference>
<dbReference type="PROSITE" id="PS51253">
    <property type="entry name" value="HTH_CENPB"/>
    <property type="match status" value="1"/>
</dbReference>
<dbReference type="OrthoDB" id="2740399at2759"/>
<dbReference type="Gene3D" id="1.10.10.60">
    <property type="entry name" value="Homeodomain-like"/>
    <property type="match status" value="1"/>
</dbReference>
<keyword evidence="1" id="KW-0238">DNA-binding</keyword>
<dbReference type="STRING" id="1328759.A0A5C2S9U2"/>
<organism evidence="3 4">
    <name type="scientific">Lentinus tigrinus ALCF2SS1-6</name>
    <dbReference type="NCBI Taxonomy" id="1328759"/>
    <lineage>
        <taxon>Eukaryota</taxon>
        <taxon>Fungi</taxon>
        <taxon>Dikarya</taxon>
        <taxon>Basidiomycota</taxon>
        <taxon>Agaricomycotina</taxon>
        <taxon>Agaricomycetes</taxon>
        <taxon>Polyporales</taxon>
        <taxon>Polyporaceae</taxon>
        <taxon>Lentinus</taxon>
    </lineage>
</organism>
<dbReference type="EMBL" id="ML122268">
    <property type="protein sequence ID" value="RPD59929.1"/>
    <property type="molecule type" value="Genomic_DNA"/>
</dbReference>